<dbReference type="OrthoDB" id="1470350at2759"/>
<dbReference type="InterPro" id="IPR001128">
    <property type="entry name" value="Cyt_P450"/>
</dbReference>
<dbReference type="PANTHER" id="PTHR24292">
    <property type="entry name" value="CYTOCHROME P450"/>
    <property type="match status" value="1"/>
</dbReference>
<evidence type="ECO:0000256" key="14">
    <source>
        <dbReference type="RuleBase" id="RU000461"/>
    </source>
</evidence>
<evidence type="ECO:0000256" key="2">
    <source>
        <dbReference type="ARBA" id="ARBA00004174"/>
    </source>
</evidence>
<evidence type="ECO:0000256" key="12">
    <source>
        <dbReference type="ARBA" id="ARBA00023136"/>
    </source>
</evidence>
<evidence type="ECO:0008006" key="17">
    <source>
        <dbReference type="Google" id="ProtNLM"/>
    </source>
</evidence>
<dbReference type="GO" id="GO:0004497">
    <property type="term" value="F:monooxygenase activity"/>
    <property type="evidence" value="ECO:0007669"/>
    <property type="project" value="UniProtKB-KW"/>
</dbReference>
<dbReference type="Gene3D" id="1.10.630.10">
    <property type="entry name" value="Cytochrome P450"/>
    <property type="match status" value="2"/>
</dbReference>
<dbReference type="AlphaFoldDB" id="A0A7R9BZA6"/>
<evidence type="ECO:0000256" key="3">
    <source>
        <dbReference type="ARBA" id="ARBA00004406"/>
    </source>
</evidence>
<keyword evidence="12" id="KW-0472">Membrane</keyword>
<keyword evidence="6 13" id="KW-0479">Metal-binding</keyword>
<comment type="cofactor">
    <cofactor evidence="1 13">
        <name>heme</name>
        <dbReference type="ChEBI" id="CHEBI:30413"/>
    </cofactor>
</comment>
<dbReference type="Proteomes" id="UP000678499">
    <property type="component" value="Unassembled WGS sequence"/>
</dbReference>
<evidence type="ECO:0000313" key="15">
    <source>
        <dbReference type="EMBL" id="CAD7284288.1"/>
    </source>
</evidence>
<accession>A0A7R9BZA6</accession>
<protein>
    <recommendedName>
        <fullName evidence="17">Cytochrome P450</fullName>
    </recommendedName>
</protein>
<sequence>MIEEMDKEAAALKLDPTRKPVMTEEVIVSQCVVFFLAGFDTTGSTLSMCCHFLALDQEVQQKCLNEIRSTMKKFEGKICHEMIAECHYLDQILNESLRIVPPTLRLERVCTHPCTVQGIKFRKDDVVTVPIYAIHNLEENFPDPEKFDPDRMLSKVEEPSEEEILQKMSKTHPNELYGHLLEKMSTKVVLWRTSLENLSARAQTARHWQQKCTDKSSKLVHTVSLAPDNQFWMAFGSELDTLSDFHPKQLVQNFQCNSKWLQFMRQVVIATSHYSGKLLQQQLPPAATYHSGKLTLQQVVTVASSTACGRFAPENKGNIKPFTYLPFGNGIRNCIGMRFAQEEIKLALATIVHNFKLSKCEKTNVPFKTKSHAFMIQPLEMFVKFDKRE</sequence>
<proteinExistence type="inferred from homology"/>
<evidence type="ECO:0000256" key="11">
    <source>
        <dbReference type="ARBA" id="ARBA00023033"/>
    </source>
</evidence>
<dbReference type="PRINTS" id="PR00463">
    <property type="entry name" value="EP450I"/>
</dbReference>
<keyword evidence="10 13" id="KW-0408">Iron</keyword>
<dbReference type="InterPro" id="IPR036396">
    <property type="entry name" value="Cyt_P450_sf"/>
</dbReference>
<dbReference type="EMBL" id="CAJPEX010007639">
    <property type="protein sequence ID" value="CAG0924440.1"/>
    <property type="molecule type" value="Genomic_DNA"/>
</dbReference>
<evidence type="ECO:0000256" key="8">
    <source>
        <dbReference type="ARBA" id="ARBA00022848"/>
    </source>
</evidence>
<evidence type="ECO:0000256" key="4">
    <source>
        <dbReference type="ARBA" id="ARBA00010617"/>
    </source>
</evidence>
<evidence type="ECO:0000313" key="16">
    <source>
        <dbReference type="Proteomes" id="UP000678499"/>
    </source>
</evidence>
<dbReference type="PROSITE" id="PS00086">
    <property type="entry name" value="CYTOCHROME_P450"/>
    <property type="match status" value="1"/>
</dbReference>
<evidence type="ECO:0000256" key="6">
    <source>
        <dbReference type="ARBA" id="ARBA00022723"/>
    </source>
</evidence>
<dbReference type="InterPro" id="IPR050476">
    <property type="entry name" value="Insect_CytP450_Detox"/>
</dbReference>
<dbReference type="GO" id="GO:0020037">
    <property type="term" value="F:heme binding"/>
    <property type="evidence" value="ECO:0007669"/>
    <property type="project" value="InterPro"/>
</dbReference>
<dbReference type="EMBL" id="OA889676">
    <property type="protein sequence ID" value="CAD7284288.1"/>
    <property type="molecule type" value="Genomic_DNA"/>
</dbReference>
<dbReference type="SUPFAM" id="SSF48264">
    <property type="entry name" value="Cytochrome P450"/>
    <property type="match status" value="2"/>
</dbReference>
<dbReference type="Pfam" id="PF00067">
    <property type="entry name" value="p450"/>
    <property type="match status" value="2"/>
</dbReference>
<comment type="similarity">
    <text evidence="4 14">Belongs to the cytochrome P450 family.</text>
</comment>
<dbReference type="PRINTS" id="PR00385">
    <property type="entry name" value="P450"/>
</dbReference>
<organism evidence="15">
    <name type="scientific">Notodromas monacha</name>
    <dbReference type="NCBI Taxonomy" id="399045"/>
    <lineage>
        <taxon>Eukaryota</taxon>
        <taxon>Metazoa</taxon>
        <taxon>Ecdysozoa</taxon>
        <taxon>Arthropoda</taxon>
        <taxon>Crustacea</taxon>
        <taxon>Oligostraca</taxon>
        <taxon>Ostracoda</taxon>
        <taxon>Podocopa</taxon>
        <taxon>Podocopida</taxon>
        <taxon>Cypridocopina</taxon>
        <taxon>Cypridoidea</taxon>
        <taxon>Cyprididae</taxon>
        <taxon>Notodromas</taxon>
    </lineage>
</organism>
<dbReference type="GO" id="GO:0005789">
    <property type="term" value="C:endoplasmic reticulum membrane"/>
    <property type="evidence" value="ECO:0007669"/>
    <property type="project" value="UniProtKB-SubCell"/>
</dbReference>
<dbReference type="InterPro" id="IPR002401">
    <property type="entry name" value="Cyt_P450_E_grp-I"/>
</dbReference>
<evidence type="ECO:0000256" key="9">
    <source>
        <dbReference type="ARBA" id="ARBA00023002"/>
    </source>
</evidence>
<dbReference type="GO" id="GO:0016705">
    <property type="term" value="F:oxidoreductase activity, acting on paired donors, with incorporation or reduction of molecular oxygen"/>
    <property type="evidence" value="ECO:0007669"/>
    <property type="project" value="InterPro"/>
</dbReference>
<evidence type="ECO:0000256" key="13">
    <source>
        <dbReference type="PIRSR" id="PIRSR602401-1"/>
    </source>
</evidence>
<feature type="binding site" description="axial binding residue" evidence="13">
    <location>
        <position position="334"/>
    </location>
    <ligand>
        <name>heme</name>
        <dbReference type="ChEBI" id="CHEBI:30413"/>
    </ligand>
    <ligandPart>
        <name>Fe</name>
        <dbReference type="ChEBI" id="CHEBI:18248"/>
    </ligandPart>
</feature>
<evidence type="ECO:0000256" key="10">
    <source>
        <dbReference type="ARBA" id="ARBA00023004"/>
    </source>
</evidence>
<keyword evidence="16" id="KW-1185">Reference proteome</keyword>
<dbReference type="InterPro" id="IPR017972">
    <property type="entry name" value="Cyt_P450_CS"/>
</dbReference>
<evidence type="ECO:0000256" key="1">
    <source>
        <dbReference type="ARBA" id="ARBA00001971"/>
    </source>
</evidence>
<name>A0A7R9BZA6_9CRUS</name>
<keyword evidence="9 14" id="KW-0560">Oxidoreductase</keyword>
<evidence type="ECO:0000256" key="5">
    <source>
        <dbReference type="ARBA" id="ARBA00022617"/>
    </source>
</evidence>
<keyword evidence="5 13" id="KW-0349">Heme</keyword>
<dbReference type="GO" id="GO:0005506">
    <property type="term" value="F:iron ion binding"/>
    <property type="evidence" value="ECO:0007669"/>
    <property type="project" value="InterPro"/>
</dbReference>
<keyword evidence="11 14" id="KW-0503">Monooxygenase</keyword>
<keyword evidence="7" id="KW-0256">Endoplasmic reticulum</keyword>
<gene>
    <name evidence="15" type="ORF">NMOB1V02_LOCUS11895</name>
</gene>
<comment type="subcellular location">
    <subcellularLocation>
        <location evidence="3">Endoplasmic reticulum membrane</location>
        <topology evidence="3">Peripheral membrane protein</topology>
    </subcellularLocation>
    <subcellularLocation>
        <location evidence="2">Microsome membrane</location>
        <topology evidence="2">Peripheral membrane protein</topology>
    </subcellularLocation>
</comment>
<dbReference type="PANTHER" id="PTHR24292:SF54">
    <property type="entry name" value="CYP9F3-RELATED"/>
    <property type="match status" value="1"/>
</dbReference>
<reference evidence="15" key="1">
    <citation type="submission" date="2020-11" db="EMBL/GenBank/DDBJ databases">
        <authorList>
            <person name="Tran Van P."/>
        </authorList>
    </citation>
    <scope>NUCLEOTIDE SEQUENCE</scope>
</reference>
<keyword evidence="8" id="KW-0492">Microsome</keyword>
<evidence type="ECO:0000256" key="7">
    <source>
        <dbReference type="ARBA" id="ARBA00022824"/>
    </source>
</evidence>